<dbReference type="GO" id="GO:0046654">
    <property type="term" value="P:tetrahydrofolate biosynthetic process"/>
    <property type="evidence" value="ECO:0007669"/>
    <property type="project" value="UniProtKB-UniPathway"/>
</dbReference>
<dbReference type="GO" id="GO:0016301">
    <property type="term" value="F:kinase activity"/>
    <property type="evidence" value="ECO:0007669"/>
    <property type="project" value="UniProtKB-KW"/>
</dbReference>
<dbReference type="EMBL" id="JOPB01000002">
    <property type="protein sequence ID" value="OUI79098.1"/>
    <property type="molecule type" value="Genomic_DNA"/>
</dbReference>
<sequence length="167" mass="18924">MIIIAVGSNLSGVWSDTPYGMCQEAVHHLSKKLQCSIKQSSWYQTSPIPASSQPLYINGVIAIEKKIEPLVLLTLLNALEKEAGRERQQVNEARPLDLDILDVNGEIINDSPRLIVPHPRLHLRGFVLYPLRDIDPQWRHPISHKSVDELIAELPENQEISFYSDDK</sequence>
<dbReference type="InterPro" id="IPR000550">
    <property type="entry name" value="Hppk"/>
</dbReference>
<evidence type="ECO:0000256" key="1">
    <source>
        <dbReference type="ARBA" id="ARBA00005051"/>
    </source>
</evidence>
<evidence type="ECO:0000313" key="15">
    <source>
        <dbReference type="Proteomes" id="UP000194946"/>
    </source>
</evidence>
<evidence type="ECO:0000256" key="8">
    <source>
        <dbReference type="ARBA" id="ARBA00022840"/>
    </source>
</evidence>
<name>A0A251ZWQ1_9PROT</name>
<dbReference type="Proteomes" id="UP000194946">
    <property type="component" value="Unassembled WGS sequence"/>
</dbReference>
<dbReference type="SUPFAM" id="SSF55083">
    <property type="entry name" value="6-hydroxymethyl-7,8-dihydropterin pyrophosphokinase, HPPK"/>
    <property type="match status" value="1"/>
</dbReference>
<organism evidence="14 15">
    <name type="scientific">Commensalibacter intestini</name>
    <dbReference type="NCBI Taxonomy" id="479936"/>
    <lineage>
        <taxon>Bacteria</taxon>
        <taxon>Pseudomonadati</taxon>
        <taxon>Pseudomonadota</taxon>
        <taxon>Alphaproteobacteria</taxon>
        <taxon>Acetobacterales</taxon>
        <taxon>Acetobacteraceae</taxon>
    </lineage>
</organism>
<evidence type="ECO:0000256" key="7">
    <source>
        <dbReference type="ARBA" id="ARBA00022777"/>
    </source>
</evidence>
<evidence type="ECO:0000256" key="9">
    <source>
        <dbReference type="ARBA" id="ARBA00022909"/>
    </source>
</evidence>
<evidence type="ECO:0000256" key="3">
    <source>
        <dbReference type="ARBA" id="ARBA00013253"/>
    </source>
</evidence>
<comment type="function">
    <text evidence="10">Catalyzes the transfer of pyrophosphate from adenosine triphosphate (ATP) to 6-hydroxymethyl-7,8-dihydropterin, an enzymatic step in folate biosynthesis pathway.</text>
</comment>
<evidence type="ECO:0000259" key="13">
    <source>
        <dbReference type="Pfam" id="PF01288"/>
    </source>
</evidence>
<keyword evidence="15" id="KW-1185">Reference proteome</keyword>
<comment type="caution">
    <text evidence="14">The sequence shown here is derived from an EMBL/GenBank/DDBJ whole genome shotgun (WGS) entry which is preliminary data.</text>
</comment>
<evidence type="ECO:0000256" key="10">
    <source>
        <dbReference type="ARBA" id="ARBA00029409"/>
    </source>
</evidence>
<feature type="domain" description="7,8-dihydro-6-hydroxymethylpterin-pyrophosphokinase" evidence="13">
    <location>
        <begin position="3"/>
        <end position="136"/>
    </location>
</feature>
<dbReference type="GO" id="GO:0046656">
    <property type="term" value="P:folic acid biosynthetic process"/>
    <property type="evidence" value="ECO:0007669"/>
    <property type="project" value="UniProtKB-KW"/>
</dbReference>
<keyword evidence="9" id="KW-0289">Folate biosynthesis</keyword>
<dbReference type="CDD" id="cd00483">
    <property type="entry name" value="HPPK"/>
    <property type="match status" value="1"/>
</dbReference>
<protein>
    <recommendedName>
        <fullName evidence="4">2-amino-4-hydroxy-6-hydroxymethyldihydropteridine pyrophosphokinase</fullName>
        <ecNumber evidence="3">2.7.6.3</ecNumber>
    </recommendedName>
    <alternativeName>
        <fullName evidence="11">6-hydroxymethyl-7,8-dihydropterin pyrophosphokinase</fullName>
    </alternativeName>
    <alternativeName>
        <fullName evidence="12">7,8-dihydro-6-hydroxymethylpterin-pyrophosphokinase</fullName>
    </alternativeName>
</protein>
<evidence type="ECO:0000256" key="5">
    <source>
        <dbReference type="ARBA" id="ARBA00022679"/>
    </source>
</evidence>
<dbReference type="AlphaFoldDB" id="A0A251ZWQ1"/>
<comment type="pathway">
    <text evidence="1">Cofactor biosynthesis; tetrahydrofolate biosynthesis; 2-amino-4-hydroxy-6-hydroxymethyl-7,8-dihydropteridine diphosphate from 7,8-dihydroneopterin triphosphate: step 4/4.</text>
</comment>
<proteinExistence type="inferred from homology"/>
<reference evidence="15" key="1">
    <citation type="submission" date="2014-06" db="EMBL/GenBank/DDBJ databases">
        <authorList>
            <person name="Winans N.J."/>
            <person name="Newell P.D."/>
            <person name="Douglas A.E."/>
        </authorList>
    </citation>
    <scope>NUCLEOTIDE SEQUENCE [LARGE SCALE GENOMIC DNA]</scope>
    <source>
        <strain evidence="15">DmL_052</strain>
    </source>
</reference>
<dbReference type="PANTHER" id="PTHR43071:SF1">
    <property type="entry name" value="2-AMINO-4-HYDROXY-6-HYDROXYMETHYLDIHYDROPTERIDINE PYROPHOSPHOKINASE"/>
    <property type="match status" value="1"/>
</dbReference>
<keyword evidence="6" id="KW-0547">Nucleotide-binding</keyword>
<dbReference type="NCBIfam" id="TIGR01498">
    <property type="entry name" value="folK"/>
    <property type="match status" value="1"/>
</dbReference>
<evidence type="ECO:0000256" key="12">
    <source>
        <dbReference type="ARBA" id="ARBA00033413"/>
    </source>
</evidence>
<keyword evidence="5" id="KW-0808">Transferase</keyword>
<dbReference type="Gene3D" id="3.30.70.560">
    <property type="entry name" value="7,8-Dihydro-6-hydroxymethylpterin-pyrophosphokinase HPPK"/>
    <property type="match status" value="1"/>
</dbReference>
<dbReference type="RefSeq" id="WP_086631861.1">
    <property type="nucleotide sequence ID" value="NZ_JOPB01000002.1"/>
</dbReference>
<keyword evidence="7" id="KW-0418">Kinase</keyword>
<dbReference type="InterPro" id="IPR035907">
    <property type="entry name" value="Hppk_sf"/>
</dbReference>
<evidence type="ECO:0000256" key="11">
    <source>
        <dbReference type="ARBA" id="ARBA00029766"/>
    </source>
</evidence>
<dbReference type="Pfam" id="PF01288">
    <property type="entry name" value="HPPK"/>
    <property type="match status" value="1"/>
</dbReference>
<keyword evidence="8" id="KW-0067">ATP-binding</keyword>
<accession>A0A251ZWQ1</accession>
<gene>
    <name evidence="14" type="ORF">HK18_04095</name>
</gene>
<comment type="similarity">
    <text evidence="2">Belongs to the HPPK family.</text>
</comment>
<dbReference type="GO" id="GO:0003848">
    <property type="term" value="F:2-amino-4-hydroxy-6-hydroxymethyldihydropteridine diphosphokinase activity"/>
    <property type="evidence" value="ECO:0007669"/>
    <property type="project" value="UniProtKB-EC"/>
</dbReference>
<evidence type="ECO:0000256" key="2">
    <source>
        <dbReference type="ARBA" id="ARBA00005810"/>
    </source>
</evidence>
<dbReference type="EC" id="2.7.6.3" evidence="3"/>
<dbReference type="GO" id="GO:0005524">
    <property type="term" value="F:ATP binding"/>
    <property type="evidence" value="ECO:0007669"/>
    <property type="project" value="UniProtKB-KW"/>
</dbReference>
<dbReference type="PANTHER" id="PTHR43071">
    <property type="entry name" value="2-AMINO-4-HYDROXY-6-HYDROXYMETHYLDIHYDROPTERIDINE PYROPHOSPHOKINASE"/>
    <property type="match status" value="1"/>
</dbReference>
<evidence type="ECO:0000313" key="14">
    <source>
        <dbReference type="EMBL" id="OUI79098.1"/>
    </source>
</evidence>
<evidence type="ECO:0000256" key="4">
    <source>
        <dbReference type="ARBA" id="ARBA00016218"/>
    </source>
</evidence>
<dbReference type="UniPathway" id="UPA00077">
    <property type="reaction ID" value="UER00155"/>
</dbReference>
<evidence type="ECO:0000256" key="6">
    <source>
        <dbReference type="ARBA" id="ARBA00022741"/>
    </source>
</evidence>